<keyword evidence="2" id="KW-1185">Reference proteome</keyword>
<organism evidence="1 2">
    <name type="scientific">Taxus chinensis</name>
    <name type="common">Chinese yew</name>
    <name type="synonym">Taxus wallichiana var. chinensis</name>
    <dbReference type="NCBI Taxonomy" id="29808"/>
    <lineage>
        <taxon>Eukaryota</taxon>
        <taxon>Viridiplantae</taxon>
        <taxon>Streptophyta</taxon>
        <taxon>Embryophyta</taxon>
        <taxon>Tracheophyta</taxon>
        <taxon>Spermatophyta</taxon>
        <taxon>Pinopsida</taxon>
        <taxon>Pinidae</taxon>
        <taxon>Conifers II</taxon>
        <taxon>Cupressales</taxon>
        <taxon>Taxaceae</taxon>
        <taxon>Taxus</taxon>
    </lineage>
</organism>
<sequence>YSKIGEPISCFVNIPVYVLESDFRELCFELFDLINDVLQSPVLHRFRISLVDLDSQVSFNHIIFNLSCRAVFLTFSWPYSWQSAFERDDFIVQRVNPFYLSRLQ</sequence>
<dbReference type="AlphaFoldDB" id="A0AA38GEW3"/>
<protein>
    <submittedName>
        <fullName evidence="1">Uncharacterized protein</fullName>
    </submittedName>
</protein>
<evidence type="ECO:0000313" key="2">
    <source>
        <dbReference type="Proteomes" id="UP000824469"/>
    </source>
</evidence>
<dbReference type="Proteomes" id="UP000824469">
    <property type="component" value="Unassembled WGS sequence"/>
</dbReference>
<evidence type="ECO:0000313" key="1">
    <source>
        <dbReference type="EMBL" id="KAH9320513.1"/>
    </source>
</evidence>
<dbReference type="EMBL" id="JAHRHJ020000003">
    <property type="protein sequence ID" value="KAH9320513.1"/>
    <property type="molecule type" value="Genomic_DNA"/>
</dbReference>
<feature type="non-terminal residue" evidence="1">
    <location>
        <position position="1"/>
    </location>
</feature>
<proteinExistence type="predicted"/>
<reference evidence="1 2" key="1">
    <citation type="journal article" date="2021" name="Nat. Plants">
        <title>The Taxus genome provides insights into paclitaxel biosynthesis.</title>
        <authorList>
            <person name="Xiong X."/>
            <person name="Gou J."/>
            <person name="Liao Q."/>
            <person name="Li Y."/>
            <person name="Zhou Q."/>
            <person name="Bi G."/>
            <person name="Li C."/>
            <person name="Du R."/>
            <person name="Wang X."/>
            <person name="Sun T."/>
            <person name="Guo L."/>
            <person name="Liang H."/>
            <person name="Lu P."/>
            <person name="Wu Y."/>
            <person name="Zhang Z."/>
            <person name="Ro D.K."/>
            <person name="Shang Y."/>
            <person name="Huang S."/>
            <person name="Yan J."/>
        </authorList>
    </citation>
    <scope>NUCLEOTIDE SEQUENCE [LARGE SCALE GENOMIC DNA]</scope>
    <source>
        <strain evidence="1">Ta-2019</strain>
    </source>
</reference>
<gene>
    <name evidence="1" type="ORF">KI387_015152</name>
</gene>
<name>A0AA38GEW3_TAXCH</name>
<feature type="non-terminal residue" evidence="1">
    <location>
        <position position="104"/>
    </location>
</feature>
<accession>A0AA38GEW3</accession>
<comment type="caution">
    <text evidence="1">The sequence shown here is derived from an EMBL/GenBank/DDBJ whole genome shotgun (WGS) entry which is preliminary data.</text>
</comment>